<feature type="region of interest" description="Disordered" evidence="1">
    <location>
        <begin position="357"/>
        <end position="399"/>
    </location>
</feature>
<proteinExistence type="predicted"/>
<sequence>MGIGISQSNVPTSVVDEAITKEMHDGLGRATTTASSLEAEQGSGNISKTQTKATSFGPSSPRTSSEGGLGEGNTSQSREGNMQLLKLMDICTKLSHKVTTLENELTSTKVVYNTALITLTKRVKKLEKKLKHKRRRALLDSSKDEKSSLDHEDSPKQGRMIKEIDEDENVNLVQRSKEGEAHETTEHRMDLSIASQTDDDETLAETLLNIKRSTTKDKGKSIMQESEPPKKIKKKEIMQKNQQNQAQAEQWDNVQAHIQADKDLAQRMLEEERESLSIEERSRLLTEFIDKRKKMLAVKRAEEKRNKPPTQAQQRAYMSNYIKNIGGYTLKQLKQYSFEEIKMLFDNTMESIRKFVPMESEGQVADSKAGEGSSKEGESLKRPAEEELGQEQEDEEDIV</sequence>
<feature type="compositionally biased region" description="Polar residues" evidence="1">
    <location>
        <begin position="1"/>
        <end position="12"/>
    </location>
</feature>
<comment type="caution">
    <text evidence="2">The sequence shown here is derived from an EMBL/GenBank/DDBJ whole genome shotgun (WGS) entry which is preliminary data.</text>
</comment>
<feature type="region of interest" description="Disordered" evidence="1">
    <location>
        <begin position="1"/>
        <end position="77"/>
    </location>
</feature>
<feature type="region of interest" description="Disordered" evidence="1">
    <location>
        <begin position="175"/>
        <end position="198"/>
    </location>
</feature>
<feature type="region of interest" description="Disordered" evidence="1">
    <location>
        <begin position="210"/>
        <end position="231"/>
    </location>
</feature>
<feature type="compositionally biased region" description="Basic and acidic residues" evidence="1">
    <location>
        <begin position="175"/>
        <end position="190"/>
    </location>
</feature>
<dbReference type="EMBL" id="BKCJ010006733">
    <property type="protein sequence ID" value="GEU73659.1"/>
    <property type="molecule type" value="Genomic_DNA"/>
</dbReference>
<reference evidence="2" key="1">
    <citation type="journal article" date="2019" name="Sci. Rep.">
        <title>Draft genome of Tanacetum cinerariifolium, the natural source of mosquito coil.</title>
        <authorList>
            <person name="Yamashiro T."/>
            <person name="Shiraishi A."/>
            <person name="Satake H."/>
            <person name="Nakayama K."/>
        </authorList>
    </citation>
    <scope>NUCLEOTIDE SEQUENCE</scope>
</reference>
<feature type="region of interest" description="Disordered" evidence="1">
    <location>
        <begin position="132"/>
        <end position="161"/>
    </location>
</feature>
<name>A0A6L2MJT1_TANCI</name>
<accession>A0A6L2MJT1</accession>
<evidence type="ECO:0000256" key="1">
    <source>
        <dbReference type="SAM" id="MobiDB-lite"/>
    </source>
</evidence>
<organism evidence="2">
    <name type="scientific">Tanacetum cinerariifolium</name>
    <name type="common">Dalmatian daisy</name>
    <name type="synonym">Chrysanthemum cinerariifolium</name>
    <dbReference type="NCBI Taxonomy" id="118510"/>
    <lineage>
        <taxon>Eukaryota</taxon>
        <taxon>Viridiplantae</taxon>
        <taxon>Streptophyta</taxon>
        <taxon>Embryophyta</taxon>
        <taxon>Tracheophyta</taxon>
        <taxon>Spermatophyta</taxon>
        <taxon>Magnoliopsida</taxon>
        <taxon>eudicotyledons</taxon>
        <taxon>Gunneridae</taxon>
        <taxon>Pentapetalae</taxon>
        <taxon>asterids</taxon>
        <taxon>campanulids</taxon>
        <taxon>Asterales</taxon>
        <taxon>Asteraceae</taxon>
        <taxon>Asteroideae</taxon>
        <taxon>Anthemideae</taxon>
        <taxon>Anthemidinae</taxon>
        <taxon>Tanacetum</taxon>
    </lineage>
</organism>
<dbReference type="AlphaFoldDB" id="A0A6L2MJT1"/>
<gene>
    <name evidence="2" type="ORF">Tci_045637</name>
</gene>
<feature type="compositionally biased region" description="Basic and acidic residues" evidence="1">
    <location>
        <begin position="18"/>
        <end position="27"/>
    </location>
</feature>
<feature type="compositionally biased region" description="Basic and acidic residues" evidence="1">
    <location>
        <begin position="373"/>
        <end position="385"/>
    </location>
</feature>
<feature type="compositionally biased region" description="Basic and acidic residues" evidence="1">
    <location>
        <begin position="137"/>
        <end position="161"/>
    </location>
</feature>
<feature type="compositionally biased region" description="Polar residues" evidence="1">
    <location>
        <begin position="30"/>
        <end position="77"/>
    </location>
</feature>
<protein>
    <submittedName>
        <fullName evidence="2">Uncharacterized protein</fullName>
    </submittedName>
</protein>
<feature type="compositionally biased region" description="Acidic residues" evidence="1">
    <location>
        <begin position="386"/>
        <end position="399"/>
    </location>
</feature>
<evidence type="ECO:0000313" key="2">
    <source>
        <dbReference type="EMBL" id="GEU73659.1"/>
    </source>
</evidence>